<protein>
    <submittedName>
        <fullName evidence="2">Uncharacterized protein</fullName>
    </submittedName>
</protein>
<evidence type="ECO:0000256" key="1">
    <source>
        <dbReference type="SAM" id="SignalP"/>
    </source>
</evidence>
<reference evidence="2" key="1">
    <citation type="submission" date="2024-06" db="EMBL/GenBank/DDBJ databases">
        <authorList>
            <person name="Li S."/>
        </authorList>
    </citation>
    <scope>NUCLEOTIDE SEQUENCE</scope>
    <source>
        <strain evidence="2">SR10</strain>
    </source>
</reference>
<feature type="chain" id="PRO_5043414720" evidence="1">
    <location>
        <begin position="20"/>
        <end position="183"/>
    </location>
</feature>
<gene>
    <name evidence="2" type="ORF">ABU614_09840</name>
</gene>
<accession>A0AAU8MXR5</accession>
<dbReference type="AlphaFoldDB" id="A0AAU8MXR5"/>
<evidence type="ECO:0000313" key="2">
    <source>
        <dbReference type="EMBL" id="XCO77063.1"/>
    </source>
</evidence>
<dbReference type="RefSeq" id="WP_141233597.1">
    <property type="nucleotide sequence ID" value="NZ_CP159925.1"/>
</dbReference>
<feature type="signal peptide" evidence="1">
    <location>
        <begin position="1"/>
        <end position="19"/>
    </location>
</feature>
<proteinExistence type="predicted"/>
<dbReference type="EMBL" id="CP159925">
    <property type="protein sequence ID" value="XCO77063.1"/>
    <property type="molecule type" value="Genomic_DNA"/>
</dbReference>
<organism evidence="2">
    <name type="scientific">Lysobacter firmicutimachus</name>
    <dbReference type="NCBI Taxonomy" id="1792846"/>
    <lineage>
        <taxon>Bacteria</taxon>
        <taxon>Pseudomonadati</taxon>
        <taxon>Pseudomonadota</taxon>
        <taxon>Gammaproteobacteria</taxon>
        <taxon>Lysobacterales</taxon>
        <taxon>Lysobacteraceae</taxon>
        <taxon>Lysobacter</taxon>
    </lineage>
</organism>
<name>A0AAU8MXR5_9GAMM</name>
<keyword evidence="1" id="KW-0732">Signal</keyword>
<sequence length="183" mass="19876">MQTILAVVLAMGAAANAPATSAPAAKQTPARESYGLAGGRDRVGCVMTHRKIKRFPVAVSILSPGPAYEESPPLRGQVVSALSEPCEQLENASVEPDEPAAKAYAVRLDKTPSEEDSYWTGMIAFDGAAPASLRTCGSREGIHFTAWKGKPLRSARLWHAYYYLDYEAEPDAETRCRQRDYAE</sequence>